<protein>
    <recommendedName>
        <fullName evidence="2">FAR1 domain-containing protein</fullName>
    </recommendedName>
</protein>
<organism evidence="3 4">
    <name type="scientific">Rhizophagus irregularis</name>
    <dbReference type="NCBI Taxonomy" id="588596"/>
    <lineage>
        <taxon>Eukaryota</taxon>
        <taxon>Fungi</taxon>
        <taxon>Fungi incertae sedis</taxon>
        <taxon>Mucoromycota</taxon>
        <taxon>Glomeromycotina</taxon>
        <taxon>Glomeromycetes</taxon>
        <taxon>Glomerales</taxon>
        <taxon>Glomeraceae</taxon>
        <taxon>Rhizophagus</taxon>
    </lineage>
</organism>
<dbReference type="VEuPathDB" id="FungiDB:RhiirFUN_020226"/>
<evidence type="ECO:0000313" key="4">
    <source>
        <dbReference type="Proteomes" id="UP000684084"/>
    </source>
</evidence>
<feature type="domain" description="FAR1" evidence="2">
    <location>
        <begin position="166"/>
        <end position="251"/>
    </location>
</feature>
<feature type="compositionally biased region" description="Polar residues" evidence="1">
    <location>
        <begin position="1"/>
        <end position="11"/>
    </location>
</feature>
<feature type="region of interest" description="Disordered" evidence="1">
    <location>
        <begin position="1"/>
        <end position="28"/>
    </location>
</feature>
<proteinExistence type="predicted"/>
<dbReference type="PANTHER" id="PTHR47718">
    <property type="entry name" value="OS01G0519700 PROTEIN"/>
    <property type="match status" value="1"/>
</dbReference>
<dbReference type="PANTHER" id="PTHR47718:SF13">
    <property type="entry name" value="OS09G0290500 PROTEIN"/>
    <property type="match status" value="1"/>
</dbReference>
<gene>
    <name evidence="3" type="ORF">CHRIB12_LOCUS6622</name>
</gene>
<evidence type="ECO:0000313" key="3">
    <source>
        <dbReference type="EMBL" id="CAB5356924.1"/>
    </source>
</evidence>
<dbReference type="AlphaFoldDB" id="A0A916E376"/>
<evidence type="ECO:0000256" key="1">
    <source>
        <dbReference type="SAM" id="MobiDB-lite"/>
    </source>
</evidence>
<accession>A0A916E376</accession>
<dbReference type="EMBL" id="CAGKOT010000010">
    <property type="protein sequence ID" value="CAB5356924.1"/>
    <property type="molecule type" value="Genomic_DNA"/>
</dbReference>
<evidence type="ECO:0000259" key="2">
    <source>
        <dbReference type="Pfam" id="PF03101"/>
    </source>
</evidence>
<feature type="region of interest" description="Disordered" evidence="1">
    <location>
        <begin position="200"/>
        <end position="219"/>
    </location>
</feature>
<dbReference type="Pfam" id="PF03101">
    <property type="entry name" value="FAR1"/>
    <property type="match status" value="1"/>
</dbReference>
<comment type="caution">
    <text evidence="3">The sequence shown here is derived from an EMBL/GenBank/DDBJ whole genome shotgun (WGS) entry which is preliminary data.</text>
</comment>
<dbReference type="OrthoDB" id="2367255at2759"/>
<reference evidence="3" key="1">
    <citation type="submission" date="2020-05" db="EMBL/GenBank/DDBJ databases">
        <authorList>
            <person name="Rincon C."/>
            <person name="Sanders R I."/>
            <person name="Robbins C."/>
            <person name="Chaturvedi A."/>
        </authorList>
    </citation>
    <scope>NUCLEOTIDE SEQUENCE</scope>
    <source>
        <strain evidence="3">CHB12</strain>
    </source>
</reference>
<dbReference type="Proteomes" id="UP000684084">
    <property type="component" value="Unassembled WGS sequence"/>
</dbReference>
<name>A0A916E376_9GLOM</name>
<dbReference type="InterPro" id="IPR004330">
    <property type="entry name" value="FAR1_DNA_bnd_dom"/>
</dbReference>
<sequence length="635" mass="73860">MFSNNNNTHPYDNTHDNQESISYDNTHDYNNIRDNIPNNNTLFYDAYENFLYDNTHESLPPTYDNNTYYENLFYDVSLPYDTLENLSYDTYLPYDTRKNFSHDVILDYDVPRENLNENLSDCNENQSNQDYETSDNEDELVELTDSLELIAGLTFNSWDEFKSWINRFALKEGFSYKIRSSEKIKGMIRRVAYECIKSGSNTSQVTSDPTKRRNASSSKTSCPWKLNVTYPKTSGVIKINSFNNEHNHSLTSIVHEIAPRFQKLMPEMLVDIEKYVIQAAAKYLSDTLYINKESWAISWIHKRFTTGAQSTQRIESINRHIHDKVDQATSLYDLLLSIKDHVRNEEHFEYFEFERNAIPTIGMPMLNTRFFGSVDNVMKVFLTPIMLGKQRSQMNQSVCYDINRITEWQNLIDVEIDNEEISNGIREQEQDVRQILFKSLIKNIPPEAILEVCRWYLDINIQLDNLSPISVCGTQTEDRVGMKKSITFRHFFSFRVDSHVSNLAIKSTKAIYAELFGLSKKAIDCALKANMQHELMNLLKSFIYDTHNKNVEIQETQETFTDINNPAITKHKGRPPKRFKSSVKTLGKRVLKNSTKVNMITDNVIVEEETNNTKGRKCGKCKQYGHYAKTCQNSC</sequence>